<dbReference type="Proteomes" id="UP000660745">
    <property type="component" value="Unassembled WGS sequence"/>
</dbReference>
<proteinExistence type="predicted"/>
<keyword evidence="3" id="KW-1185">Reference proteome</keyword>
<reference evidence="2" key="2">
    <citation type="submission" date="2020-09" db="EMBL/GenBank/DDBJ databases">
        <authorList>
            <person name="Sun Q."/>
            <person name="Zhou Y."/>
        </authorList>
    </citation>
    <scope>NUCLEOTIDE SEQUENCE</scope>
    <source>
        <strain evidence="2">CGMCC 4.7430</strain>
    </source>
</reference>
<evidence type="ECO:0000313" key="2">
    <source>
        <dbReference type="EMBL" id="GGP12316.1"/>
    </source>
</evidence>
<sequence>MNVSYRGLVAVSIIIQRDISYVKRTAVMSRRCGFCDSLASPSRMNGRAPPQKPAHHEPRNHHSQNYPIKEHSVEGRRVRRHPRLRRTGCAGNKRGLGR</sequence>
<evidence type="ECO:0000256" key="1">
    <source>
        <dbReference type="SAM" id="MobiDB-lite"/>
    </source>
</evidence>
<reference evidence="2" key="1">
    <citation type="journal article" date="2014" name="Int. J. Syst. Evol. Microbiol.">
        <title>Complete genome sequence of Corynebacterium casei LMG S-19264T (=DSM 44701T), isolated from a smear-ripened cheese.</title>
        <authorList>
            <consortium name="US DOE Joint Genome Institute (JGI-PGF)"/>
            <person name="Walter F."/>
            <person name="Albersmeier A."/>
            <person name="Kalinowski J."/>
            <person name="Ruckert C."/>
        </authorList>
    </citation>
    <scope>NUCLEOTIDE SEQUENCE</scope>
    <source>
        <strain evidence="2">CGMCC 4.7430</strain>
    </source>
</reference>
<accession>A0A918ABN6</accession>
<dbReference type="AlphaFoldDB" id="A0A918ABN6"/>
<gene>
    <name evidence="2" type="ORF">GCM10012278_59620</name>
</gene>
<dbReference type="EMBL" id="BMNK01000012">
    <property type="protein sequence ID" value="GGP12316.1"/>
    <property type="molecule type" value="Genomic_DNA"/>
</dbReference>
<name>A0A918ABN6_9ACTN</name>
<feature type="region of interest" description="Disordered" evidence="1">
    <location>
        <begin position="39"/>
        <end position="98"/>
    </location>
</feature>
<organism evidence="2 3">
    <name type="scientific">Nonomuraea glycinis</name>
    <dbReference type="NCBI Taxonomy" id="2047744"/>
    <lineage>
        <taxon>Bacteria</taxon>
        <taxon>Bacillati</taxon>
        <taxon>Actinomycetota</taxon>
        <taxon>Actinomycetes</taxon>
        <taxon>Streptosporangiales</taxon>
        <taxon>Streptosporangiaceae</taxon>
        <taxon>Nonomuraea</taxon>
    </lineage>
</organism>
<protein>
    <submittedName>
        <fullName evidence="2">Uncharacterized protein</fullName>
    </submittedName>
</protein>
<comment type="caution">
    <text evidence="2">The sequence shown here is derived from an EMBL/GenBank/DDBJ whole genome shotgun (WGS) entry which is preliminary data.</text>
</comment>
<evidence type="ECO:0000313" key="3">
    <source>
        <dbReference type="Proteomes" id="UP000660745"/>
    </source>
</evidence>
<feature type="compositionally biased region" description="Basic residues" evidence="1">
    <location>
        <begin position="77"/>
        <end position="86"/>
    </location>
</feature>